<sequence length="77" mass="8724">MYQPKRKRKISRKKNQGLDLTNAAVKRKSSRAAEKSISARAGDIALFHGRDAELLDPPIYRVERTRRGTEPSPGTEF</sequence>
<evidence type="ECO:0000256" key="1">
    <source>
        <dbReference type="SAM" id="MobiDB-lite"/>
    </source>
</evidence>
<feature type="compositionally biased region" description="Basic residues" evidence="1">
    <location>
        <begin position="1"/>
        <end position="15"/>
    </location>
</feature>
<dbReference type="Proteomes" id="UP000442535">
    <property type="component" value="Unassembled WGS sequence"/>
</dbReference>
<gene>
    <name evidence="2" type="ORF">FYJ63_06965</name>
</gene>
<comment type="caution">
    <text evidence="2">The sequence shown here is derived from an EMBL/GenBank/DDBJ whole genome shotgun (WGS) entry which is preliminary data.</text>
</comment>
<protein>
    <submittedName>
        <fullName evidence="2">Uncharacterized protein</fullName>
    </submittedName>
</protein>
<proteinExistence type="predicted"/>
<reference evidence="2 3" key="1">
    <citation type="submission" date="2019-08" db="EMBL/GenBank/DDBJ databases">
        <title>In-depth cultivation of the pig gut microbiome towards novel bacterial diversity and tailored functional studies.</title>
        <authorList>
            <person name="Wylensek D."/>
            <person name="Hitch T.C.A."/>
            <person name="Clavel T."/>
        </authorList>
    </citation>
    <scope>NUCLEOTIDE SEQUENCE [LARGE SCALE GENOMIC DNA]</scope>
    <source>
        <strain evidence="2 3">RF-GAM-744-WT-7</strain>
    </source>
</reference>
<accession>A0A7K0K4M2</accession>
<keyword evidence="3" id="KW-1185">Reference proteome</keyword>
<name>A0A7K0K4M2_9ACTO</name>
<evidence type="ECO:0000313" key="3">
    <source>
        <dbReference type="Proteomes" id="UP000442535"/>
    </source>
</evidence>
<feature type="region of interest" description="Disordered" evidence="1">
    <location>
        <begin position="1"/>
        <end position="37"/>
    </location>
</feature>
<evidence type="ECO:0000313" key="2">
    <source>
        <dbReference type="EMBL" id="MST49975.1"/>
    </source>
</evidence>
<organism evidence="2 3">
    <name type="scientific">Mobiluncus porci</name>
    <dbReference type="NCBI Taxonomy" id="2652278"/>
    <lineage>
        <taxon>Bacteria</taxon>
        <taxon>Bacillati</taxon>
        <taxon>Actinomycetota</taxon>
        <taxon>Actinomycetes</taxon>
        <taxon>Actinomycetales</taxon>
        <taxon>Actinomycetaceae</taxon>
        <taxon>Mobiluncus</taxon>
    </lineage>
</organism>
<dbReference type="AlphaFoldDB" id="A0A7K0K4M2"/>
<dbReference type="EMBL" id="VUMY01000011">
    <property type="protein sequence ID" value="MST49975.1"/>
    <property type="molecule type" value="Genomic_DNA"/>
</dbReference>